<keyword evidence="2" id="KW-1185">Reference proteome</keyword>
<dbReference type="AlphaFoldDB" id="A0A9N9P0B9"/>
<accession>A0A9N9P0B9</accession>
<reference evidence="1" key="1">
    <citation type="submission" date="2021-06" db="EMBL/GenBank/DDBJ databases">
        <authorList>
            <person name="Kallberg Y."/>
            <person name="Tangrot J."/>
            <person name="Rosling A."/>
        </authorList>
    </citation>
    <scope>NUCLEOTIDE SEQUENCE</scope>
    <source>
        <strain evidence="1">FL130A</strain>
    </source>
</reference>
<name>A0A9N9P0B9_9GLOM</name>
<gene>
    <name evidence="1" type="ORF">ALEPTO_LOCUS14431</name>
</gene>
<feature type="non-terminal residue" evidence="1">
    <location>
        <position position="1"/>
    </location>
</feature>
<dbReference type="EMBL" id="CAJVPS010055959">
    <property type="protein sequence ID" value="CAG8776454.1"/>
    <property type="molecule type" value="Genomic_DNA"/>
</dbReference>
<sequence length="60" mass="7036">SRSDQDHNESFKESININVFKEELGNELRNSFVNDLKELGNELRNSFVNDLKELAMNYET</sequence>
<comment type="caution">
    <text evidence="1">The sequence shown here is derived from an EMBL/GenBank/DDBJ whole genome shotgun (WGS) entry which is preliminary data.</text>
</comment>
<evidence type="ECO:0000313" key="1">
    <source>
        <dbReference type="EMBL" id="CAG8776454.1"/>
    </source>
</evidence>
<proteinExistence type="predicted"/>
<dbReference type="Proteomes" id="UP000789508">
    <property type="component" value="Unassembled WGS sequence"/>
</dbReference>
<organism evidence="1 2">
    <name type="scientific">Ambispora leptoticha</name>
    <dbReference type="NCBI Taxonomy" id="144679"/>
    <lineage>
        <taxon>Eukaryota</taxon>
        <taxon>Fungi</taxon>
        <taxon>Fungi incertae sedis</taxon>
        <taxon>Mucoromycota</taxon>
        <taxon>Glomeromycotina</taxon>
        <taxon>Glomeromycetes</taxon>
        <taxon>Archaeosporales</taxon>
        <taxon>Ambisporaceae</taxon>
        <taxon>Ambispora</taxon>
    </lineage>
</organism>
<feature type="non-terminal residue" evidence="1">
    <location>
        <position position="60"/>
    </location>
</feature>
<evidence type="ECO:0000313" key="2">
    <source>
        <dbReference type="Proteomes" id="UP000789508"/>
    </source>
</evidence>
<protein>
    <submittedName>
        <fullName evidence="1">3378_t:CDS:1</fullName>
    </submittedName>
</protein>